<name>A0A0L9U141_PHAAN</name>
<dbReference type="EMBL" id="CM003372">
    <property type="protein sequence ID" value="KOM36144.1"/>
    <property type="molecule type" value="Genomic_DNA"/>
</dbReference>
<dbReference type="AlphaFoldDB" id="A0A0L9U141"/>
<sequence>MCASSSNFLVEAQAAVAVAADEVDDGEASVTSNGEGALTGRVQGEVVDSGVAVDGKRGKMDEAIRVKNGEGASGVDEDEVGERGDWEGRRRRGWSHKQSVSEWKIEKKREERAFENHALDPRILSRQFLCASRQNSKKEVKK</sequence>
<dbReference type="Proteomes" id="UP000053144">
    <property type="component" value="Chromosome 2"/>
</dbReference>
<evidence type="ECO:0000256" key="1">
    <source>
        <dbReference type="SAM" id="MobiDB-lite"/>
    </source>
</evidence>
<reference evidence="3" key="1">
    <citation type="journal article" date="2015" name="Proc. Natl. Acad. Sci. U.S.A.">
        <title>Genome sequencing of adzuki bean (Vigna angularis) provides insight into high starch and low fat accumulation and domestication.</title>
        <authorList>
            <person name="Yang K."/>
            <person name="Tian Z."/>
            <person name="Chen C."/>
            <person name="Luo L."/>
            <person name="Zhao B."/>
            <person name="Wang Z."/>
            <person name="Yu L."/>
            <person name="Li Y."/>
            <person name="Sun Y."/>
            <person name="Li W."/>
            <person name="Chen Y."/>
            <person name="Li Y."/>
            <person name="Zhang Y."/>
            <person name="Ai D."/>
            <person name="Zhao J."/>
            <person name="Shang C."/>
            <person name="Ma Y."/>
            <person name="Wu B."/>
            <person name="Wang M."/>
            <person name="Gao L."/>
            <person name="Sun D."/>
            <person name="Zhang P."/>
            <person name="Guo F."/>
            <person name="Wang W."/>
            <person name="Li Y."/>
            <person name="Wang J."/>
            <person name="Varshney R.K."/>
            <person name="Wang J."/>
            <person name="Ling H.Q."/>
            <person name="Wan P."/>
        </authorList>
    </citation>
    <scope>NUCLEOTIDE SEQUENCE</scope>
    <source>
        <strain evidence="3">cv. Jingnong 6</strain>
    </source>
</reference>
<dbReference type="Gramene" id="KOM36144">
    <property type="protein sequence ID" value="KOM36144"/>
    <property type="gene ID" value="LR48_Vigan02g229400"/>
</dbReference>
<proteinExistence type="predicted"/>
<organism evidence="2 3">
    <name type="scientific">Phaseolus angularis</name>
    <name type="common">Azuki bean</name>
    <name type="synonym">Vigna angularis</name>
    <dbReference type="NCBI Taxonomy" id="3914"/>
    <lineage>
        <taxon>Eukaryota</taxon>
        <taxon>Viridiplantae</taxon>
        <taxon>Streptophyta</taxon>
        <taxon>Embryophyta</taxon>
        <taxon>Tracheophyta</taxon>
        <taxon>Spermatophyta</taxon>
        <taxon>Magnoliopsida</taxon>
        <taxon>eudicotyledons</taxon>
        <taxon>Gunneridae</taxon>
        <taxon>Pentapetalae</taxon>
        <taxon>rosids</taxon>
        <taxon>fabids</taxon>
        <taxon>Fabales</taxon>
        <taxon>Fabaceae</taxon>
        <taxon>Papilionoideae</taxon>
        <taxon>50 kb inversion clade</taxon>
        <taxon>NPAAA clade</taxon>
        <taxon>indigoferoid/millettioid clade</taxon>
        <taxon>Phaseoleae</taxon>
        <taxon>Vigna</taxon>
    </lineage>
</organism>
<protein>
    <submittedName>
        <fullName evidence="2">Uncharacterized protein</fullName>
    </submittedName>
</protein>
<evidence type="ECO:0000313" key="3">
    <source>
        <dbReference type="Proteomes" id="UP000053144"/>
    </source>
</evidence>
<accession>A0A0L9U141</accession>
<evidence type="ECO:0000313" key="2">
    <source>
        <dbReference type="EMBL" id="KOM36144.1"/>
    </source>
</evidence>
<gene>
    <name evidence="2" type="ORF">LR48_Vigan02g229400</name>
</gene>
<feature type="region of interest" description="Disordered" evidence="1">
    <location>
        <begin position="63"/>
        <end position="101"/>
    </location>
</feature>